<keyword evidence="2" id="KW-1185">Reference proteome</keyword>
<dbReference type="EMBL" id="JAKIKP010000006">
    <property type="protein sequence ID" value="MCL1142981.1"/>
    <property type="molecule type" value="Genomic_DNA"/>
</dbReference>
<comment type="caution">
    <text evidence="1">The sequence shown here is derived from an EMBL/GenBank/DDBJ whole genome shotgun (WGS) entry which is preliminary data.</text>
</comment>
<evidence type="ECO:0000313" key="1">
    <source>
        <dbReference type="EMBL" id="MCL1142981.1"/>
    </source>
</evidence>
<organism evidence="1 2">
    <name type="scientific">Shewanella gaetbuli</name>
    <dbReference type="NCBI Taxonomy" id="220752"/>
    <lineage>
        <taxon>Bacteria</taxon>
        <taxon>Pseudomonadati</taxon>
        <taxon>Pseudomonadota</taxon>
        <taxon>Gammaproteobacteria</taxon>
        <taxon>Alteromonadales</taxon>
        <taxon>Shewanellaceae</taxon>
        <taxon>Shewanella</taxon>
    </lineage>
</organism>
<dbReference type="AlphaFoldDB" id="A0A9X2CKD1"/>
<gene>
    <name evidence="1" type="ORF">L2672_09775</name>
</gene>
<accession>A0A9X2CKD1</accession>
<protein>
    <submittedName>
        <fullName evidence="1">Uncharacterized protein</fullName>
    </submittedName>
</protein>
<name>A0A9X2CKD1_9GAMM</name>
<sequence length="135" mass="15406">MVGEHEVLIVHEDDVEHLWPLVQPWLERLHKRHKGVAPDKLREMVDTGEAFLVIYGKQGFAIFTPLGDTYFVISMAAFSGVCDFPIEQIISNATEHAKGLGFKRVEVGSPRKAWWVILPKLGFVWDGEFKFTLEL</sequence>
<dbReference type="Proteomes" id="UP001139333">
    <property type="component" value="Unassembled WGS sequence"/>
</dbReference>
<dbReference type="RefSeq" id="WP_248995667.1">
    <property type="nucleotide sequence ID" value="NZ_JAKIKP010000006.1"/>
</dbReference>
<reference evidence="1" key="1">
    <citation type="submission" date="2022-01" db="EMBL/GenBank/DDBJ databases">
        <title>Whole genome-based taxonomy of the Shewanellaceae.</title>
        <authorList>
            <person name="Martin-Rodriguez A.J."/>
        </authorList>
    </citation>
    <scope>NUCLEOTIDE SEQUENCE</scope>
    <source>
        <strain evidence="1">DSM 16422</strain>
    </source>
</reference>
<proteinExistence type="predicted"/>
<evidence type="ECO:0000313" key="2">
    <source>
        <dbReference type="Proteomes" id="UP001139333"/>
    </source>
</evidence>